<comment type="caution">
    <text evidence="1">The sequence shown here is derived from an EMBL/GenBank/DDBJ whole genome shotgun (WGS) entry which is preliminary data.</text>
</comment>
<sequence>ERAVERGLRLEKELLVDPDYFTTLGYGVDLRTKRGHHHNELTRHRYDVVLH</sequence>
<feature type="non-terminal residue" evidence="1">
    <location>
        <position position="51"/>
    </location>
</feature>
<proteinExistence type="predicted"/>
<reference evidence="1" key="1">
    <citation type="journal article" date="2014" name="Front. Microbiol.">
        <title>High frequency of phylogenetically diverse reductive dehalogenase-homologous genes in deep subseafloor sedimentary metagenomes.</title>
        <authorList>
            <person name="Kawai M."/>
            <person name="Futagami T."/>
            <person name="Toyoda A."/>
            <person name="Takaki Y."/>
            <person name="Nishi S."/>
            <person name="Hori S."/>
            <person name="Arai W."/>
            <person name="Tsubouchi T."/>
            <person name="Morono Y."/>
            <person name="Uchiyama I."/>
            <person name="Ito T."/>
            <person name="Fujiyama A."/>
            <person name="Inagaki F."/>
            <person name="Takami H."/>
        </authorList>
    </citation>
    <scope>NUCLEOTIDE SEQUENCE</scope>
    <source>
        <strain evidence="1">Expedition CK06-06</strain>
    </source>
</reference>
<organism evidence="1">
    <name type="scientific">marine sediment metagenome</name>
    <dbReference type="NCBI Taxonomy" id="412755"/>
    <lineage>
        <taxon>unclassified sequences</taxon>
        <taxon>metagenomes</taxon>
        <taxon>ecological metagenomes</taxon>
    </lineage>
</organism>
<protein>
    <submittedName>
        <fullName evidence="1">Uncharacterized protein</fullName>
    </submittedName>
</protein>
<evidence type="ECO:0000313" key="1">
    <source>
        <dbReference type="EMBL" id="GAH91521.1"/>
    </source>
</evidence>
<gene>
    <name evidence="1" type="ORF">S03H2_72626</name>
</gene>
<accession>X1JA02</accession>
<name>X1JA02_9ZZZZ</name>
<dbReference type="EMBL" id="BARU01049228">
    <property type="protein sequence ID" value="GAH91521.1"/>
    <property type="molecule type" value="Genomic_DNA"/>
</dbReference>
<dbReference type="AlphaFoldDB" id="X1JA02"/>
<feature type="non-terminal residue" evidence="1">
    <location>
        <position position="1"/>
    </location>
</feature>